<evidence type="ECO:0000313" key="6">
    <source>
        <dbReference type="Proteomes" id="UP000045842"/>
    </source>
</evidence>
<dbReference type="Proteomes" id="UP000045842">
    <property type="component" value="Unassembled WGS sequence"/>
</dbReference>
<protein>
    <submittedName>
        <fullName evidence="4">Uncharacterized protein</fullName>
    </submittedName>
</protein>
<dbReference type="EMBL" id="CNFT01002441">
    <property type="protein sequence ID" value="CKU26380.1"/>
    <property type="molecule type" value="Genomic_DNA"/>
</dbReference>
<gene>
    <name evidence="3" type="ORF">ERS007679_01367</name>
    <name evidence="4" type="ORF">ERS007720_01152</name>
    <name evidence="2" type="ORF">ERS027659_05135</name>
</gene>
<sequence length="54" mass="5666">MIRLTADSAAFDALYTENSGEASDNTPQVATLMIWPSPRSSIPGASPRISRSGA</sequence>
<evidence type="ECO:0000313" key="5">
    <source>
        <dbReference type="Proteomes" id="UP000044938"/>
    </source>
</evidence>
<dbReference type="Proteomes" id="UP000050164">
    <property type="component" value="Unassembled WGS sequence"/>
</dbReference>
<evidence type="ECO:0000313" key="2">
    <source>
        <dbReference type="EMBL" id="CKU26380.1"/>
    </source>
</evidence>
<feature type="region of interest" description="Disordered" evidence="1">
    <location>
        <begin position="35"/>
        <end position="54"/>
    </location>
</feature>
<evidence type="ECO:0000313" key="4">
    <source>
        <dbReference type="EMBL" id="COV90078.1"/>
    </source>
</evidence>
<reference evidence="5 6" key="1">
    <citation type="submission" date="2015-03" db="EMBL/GenBank/DDBJ databases">
        <authorList>
            <consortium name="Pathogen Informatics"/>
        </authorList>
    </citation>
    <scope>NUCLEOTIDE SEQUENCE [LARGE SCALE GENOMIC DNA]</scope>
    <source>
        <strain evidence="2 7">Bir 185</strain>
        <strain evidence="3 6">G09801536</strain>
        <strain evidence="4 5">M09401471</strain>
    </source>
</reference>
<evidence type="ECO:0000313" key="7">
    <source>
        <dbReference type="Proteomes" id="UP000050164"/>
    </source>
</evidence>
<evidence type="ECO:0000256" key="1">
    <source>
        <dbReference type="SAM" id="MobiDB-lite"/>
    </source>
</evidence>
<proteinExistence type="predicted"/>
<evidence type="ECO:0000313" key="3">
    <source>
        <dbReference type="EMBL" id="COV22820.1"/>
    </source>
</evidence>
<dbReference type="EMBL" id="CSAJ01000106">
    <property type="protein sequence ID" value="COV90078.1"/>
    <property type="molecule type" value="Genomic_DNA"/>
</dbReference>
<accession>A0A655IIC3</accession>
<dbReference type="EMBL" id="CSAD01000143">
    <property type="protein sequence ID" value="COV22820.1"/>
    <property type="molecule type" value="Genomic_DNA"/>
</dbReference>
<dbReference type="AlphaFoldDB" id="A0A655IIC3"/>
<dbReference type="Proteomes" id="UP000044938">
    <property type="component" value="Unassembled WGS sequence"/>
</dbReference>
<name>A0A655IIC3_MYCTX</name>
<organism evidence="4 5">
    <name type="scientific">Mycobacterium tuberculosis</name>
    <dbReference type="NCBI Taxonomy" id="1773"/>
    <lineage>
        <taxon>Bacteria</taxon>
        <taxon>Bacillati</taxon>
        <taxon>Actinomycetota</taxon>
        <taxon>Actinomycetes</taxon>
        <taxon>Mycobacteriales</taxon>
        <taxon>Mycobacteriaceae</taxon>
        <taxon>Mycobacterium</taxon>
        <taxon>Mycobacterium tuberculosis complex</taxon>
    </lineage>
</organism>